<sequence>MVEVVPLMDSLAETKADAARKIDTKTGLVMRSELDNPDPDVLVLMINGNEHNTFALFNHPQPFWTVNPRTGAIPDDVAGKTFLPYQVILSSLRQRRENSQPLIRGAVEMFPDARVVMAATPPPIEDKGQLAGHVRKNMANLVKNGVGDPGSRLAAYVALVELMHDEARQYGASFVTAPEAALTADGFLKEELSNDITHGTREYGRMMLDKIIAAATSETEAA</sequence>
<evidence type="ECO:0008006" key="3">
    <source>
        <dbReference type="Google" id="ProtNLM"/>
    </source>
</evidence>
<dbReference type="SUPFAM" id="SSF52266">
    <property type="entry name" value="SGNH hydrolase"/>
    <property type="match status" value="1"/>
</dbReference>
<proteinExistence type="predicted"/>
<protein>
    <recommendedName>
        <fullName evidence="3">SGNH hydrolase-type esterase domain-containing protein</fullName>
    </recommendedName>
</protein>
<dbReference type="Proteomes" id="UP000036938">
    <property type="component" value="Unassembled WGS sequence"/>
</dbReference>
<evidence type="ECO:0000313" key="1">
    <source>
        <dbReference type="EMBL" id="KNG93035.1"/>
    </source>
</evidence>
<keyword evidence="2" id="KW-1185">Reference proteome</keyword>
<dbReference type="GO" id="GO:0016788">
    <property type="term" value="F:hydrolase activity, acting on ester bonds"/>
    <property type="evidence" value="ECO:0007669"/>
    <property type="project" value="UniProtKB-ARBA"/>
</dbReference>
<dbReference type="AlphaFoldDB" id="A0A0L1JMQ4"/>
<evidence type="ECO:0000313" key="2">
    <source>
        <dbReference type="Proteomes" id="UP000036938"/>
    </source>
</evidence>
<dbReference type="EMBL" id="AQQZ01000006">
    <property type="protein sequence ID" value="KNG93035.1"/>
    <property type="molecule type" value="Genomic_DNA"/>
</dbReference>
<accession>A0A0L1JMQ4</accession>
<reference evidence="1 2" key="1">
    <citation type="journal article" date="2015" name="Int. J. Syst. Evol. Microbiol.">
        <title>Aestuariivita atlantica sp. nov., isolated from deep sea sediment of the Atlantic Ocean.</title>
        <authorList>
            <person name="Li G."/>
            <person name="Lai Q."/>
            <person name="Du Y."/>
            <person name="Liu X."/>
            <person name="Sun F."/>
            <person name="Shao Z."/>
        </authorList>
    </citation>
    <scope>NUCLEOTIDE SEQUENCE [LARGE SCALE GENOMIC DNA]</scope>
    <source>
        <strain evidence="1 2">22II-S11-z3</strain>
    </source>
</reference>
<dbReference type="Gene3D" id="3.40.50.1110">
    <property type="entry name" value="SGNH hydrolase"/>
    <property type="match status" value="1"/>
</dbReference>
<name>A0A0L1JMQ4_9RHOB</name>
<dbReference type="STRING" id="1317121.ATO11_14025"/>
<dbReference type="InterPro" id="IPR036514">
    <property type="entry name" value="SGNH_hydro_sf"/>
</dbReference>
<comment type="caution">
    <text evidence="1">The sequence shown here is derived from an EMBL/GenBank/DDBJ whole genome shotgun (WGS) entry which is preliminary data.</text>
</comment>
<organism evidence="1 2">
    <name type="scientific">Pseudaestuariivita atlantica</name>
    <dbReference type="NCBI Taxonomy" id="1317121"/>
    <lineage>
        <taxon>Bacteria</taxon>
        <taxon>Pseudomonadati</taxon>
        <taxon>Pseudomonadota</taxon>
        <taxon>Alphaproteobacteria</taxon>
        <taxon>Rhodobacterales</taxon>
        <taxon>Paracoccaceae</taxon>
        <taxon>Pseudaestuariivita</taxon>
    </lineage>
</organism>
<gene>
    <name evidence="1" type="ORF">ATO11_14025</name>
</gene>